<dbReference type="SUPFAM" id="SSF51445">
    <property type="entry name" value="(Trans)glycosidases"/>
    <property type="match status" value="1"/>
</dbReference>
<dbReference type="Proteomes" id="UP001302812">
    <property type="component" value="Unassembled WGS sequence"/>
</dbReference>
<reference evidence="11" key="2">
    <citation type="submission" date="2023-05" db="EMBL/GenBank/DDBJ databases">
        <authorList>
            <consortium name="Lawrence Berkeley National Laboratory"/>
            <person name="Steindorff A."/>
            <person name="Hensen N."/>
            <person name="Bonometti L."/>
            <person name="Westerberg I."/>
            <person name="Brannstrom I.O."/>
            <person name="Guillou S."/>
            <person name="Cros-Aarteil S."/>
            <person name="Calhoun S."/>
            <person name="Haridas S."/>
            <person name="Kuo A."/>
            <person name="Mondo S."/>
            <person name="Pangilinan J."/>
            <person name="Riley R."/>
            <person name="Labutti K."/>
            <person name="Andreopoulos B."/>
            <person name="Lipzen A."/>
            <person name="Chen C."/>
            <person name="Yanf M."/>
            <person name="Daum C."/>
            <person name="Ng V."/>
            <person name="Clum A."/>
            <person name="Ohm R."/>
            <person name="Martin F."/>
            <person name="Silar P."/>
            <person name="Natvig D."/>
            <person name="Lalanne C."/>
            <person name="Gautier V."/>
            <person name="Ament-Velasquez S.L."/>
            <person name="Kruys A."/>
            <person name="Hutchinson M.I."/>
            <person name="Powell A.J."/>
            <person name="Barry K."/>
            <person name="Miller A.N."/>
            <person name="Grigoriev I.V."/>
            <person name="Debuchy R."/>
            <person name="Gladieux P."/>
            <person name="Thoren M.H."/>
            <person name="Johannesson H."/>
        </authorList>
    </citation>
    <scope>NUCLEOTIDE SEQUENCE</scope>
    <source>
        <strain evidence="11">CBS 508.74</strain>
    </source>
</reference>
<dbReference type="InterPro" id="IPR013780">
    <property type="entry name" value="Glyco_hydro_b"/>
</dbReference>
<protein>
    <recommendedName>
        <fullName evidence="4 8">Alpha-galactosidase</fullName>
        <ecNumber evidence="4 8">3.2.1.22</ecNumber>
    </recommendedName>
    <alternativeName>
        <fullName evidence="8">Melibiase</fullName>
    </alternativeName>
</protein>
<accession>A0AAN6TIQ0</accession>
<keyword evidence="6 8" id="KW-0378">Hydrolase</keyword>
<evidence type="ECO:0000256" key="9">
    <source>
        <dbReference type="SAM" id="SignalP"/>
    </source>
</evidence>
<dbReference type="FunFam" id="3.20.20.70:FF:000286">
    <property type="entry name" value="Alpha-galactosidase"/>
    <property type="match status" value="1"/>
</dbReference>
<reference evidence="11" key="1">
    <citation type="journal article" date="2023" name="Mol. Phylogenet. Evol.">
        <title>Genome-scale phylogeny and comparative genomics of the fungal order Sordariales.</title>
        <authorList>
            <person name="Hensen N."/>
            <person name="Bonometti L."/>
            <person name="Westerberg I."/>
            <person name="Brannstrom I.O."/>
            <person name="Guillou S."/>
            <person name="Cros-Aarteil S."/>
            <person name="Calhoun S."/>
            <person name="Haridas S."/>
            <person name="Kuo A."/>
            <person name="Mondo S."/>
            <person name="Pangilinan J."/>
            <person name="Riley R."/>
            <person name="LaButti K."/>
            <person name="Andreopoulos B."/>
            <person name="Lipzen A."/>
            <person name="Chen C."/>
            <person name="Yan M."/>
            <person name="Daum C."/>
            <person name="Ng V."/>
            <person name="Clum A."/>
            <person name="Steindorff A."/>
            <person name="Ohm R.A."/>
            <person name="Martin F."/>
            <person name="Silar P."/>
            <person name="Natvig D.O."/>
            <person name="Lalanne C."/>
            <person name="Gautier V."/>
            <person name="Ament-Velasquez S.L."/>
            <person name="Kruys A."/>
            <person name="Hutchinson M.I."/>
            <person name="Powell A.J."/>
            <person name="Barry K."/>
            <person name="Miller A.N."/>
            <person name="Grigoriev I.V."/>
            <person name="Debuchy R."/>
            <person name="Gladieux P."/>
            <person name="Hiltunen Thoren M."/>
            <person name="Johannesson H."/>
        </authorList>
    </citation>
    <scope>NUCLEOTIDE SEQUENCE</scope>
    <source>
        <strain evidence="11">CBS 508.74</strain>
    </source>
</reference>
<feature type="chain" id="PRO_5042931881" description="Alpha-galactosidase" evidence="9">
    <location>
        <begin position="21"/>
        <end position="413"/>
    </location>
</feature>
<dbReference type="InterPro" id="IPR013785">
    <property type="entry name" value="Aldolase_TIM"/>
</dbReference>
<dbReference type="PRINTS" id="PR00740">
    <property type="entry name" value="GLHYDRLASE27"/>
</dbReference>
<sequence>MELKVFKFLSLLLLATPSLAGRLAKKPQMGWNSWNTFKYAVDEKLIKSTAMRLVDTGLARLGYDYVNIDDGWQTYQRDSNGHQQANATKFPNGIKAVADYVHSLGLKLGIYSDAGIYDCGFYPGSHGYEELDASLYAQWDVDYLKYDNCGGFQMNTLSAQERFLRMSYALKNSGREIFYSLCEWGHQFRWLWADQFSESYRMSGDIHSAYRADKSGVCTTAYCLNTGYAGVSDLTMIRKMRELSPFQKPGAWADMDMLEIGTGTMTEYQEQTHFSFWAALKSPLIIGADINNISDSSLAILKNKDIISISQDDLGRAANYLPELSEEGEYQIWAGPLSSGRSRHVILVQNYGSKAINVTLPLASVSGLEKRADRTGLVIRDVWASVDSGKLGETIELKNVEVDQVKVLVLKKR</sequence>
<name>A0AAN6TIQ0_9PEZI</name>
<dbReference type="AlphaFoldDB" id="A0AAN6TIQ0"/>
<dbReference type="Gene3D" id="3.20.20.70">
    <property type="entry name" value="Aldolase class I"/>
    <property type="match status" value="1"/>
</dbReference>
<dbReference type="EMBL" id="MU853335">
    <property type="protein sequence ID" value="KAK4115188.1"/>
    <property type="molecule type" value="Genomic_DNA"/>
</dbReference>
<comment type="caution">
    <text evidence="11">The sequence shown here is derived from an EMBL/GenBank/DDBJ whole genome shotgun (WGS) entry which is preliminary data.</text>
</comment>
<dbReference type="GO" id="GO:0005975">
    <property type="term" value="P:carbohydrate metabolic process"/>
    <property type="evidence" value="ECO:0007669"/>
    <property type="project" value="InterPro"/>
</dbReference>
<evidence type="ECO:0000256" key="1">
    <source>
        <dbReference type="ARBA" id="ARBA00001255"/>
    </source>
</evidence>
<dbReference type="InterPro" id="IPR041233">
    <property type="entry name" value="Melibiase_C"/>
</dbReference>
<dbReference type="RefSeq" id="XP_064672758.1">
    <property type="nucleotide sequence ID" value="XM_064812949.1"/>
</dbReference>
<evidence type="ECO:0000313" key="12">
    <source>
        <dbReference type="Proteomes" id="UP001302812"/>
    </source>
</evidence>
<feature type="domain" description="Alpha galactosidase C-terminal" evidence="10">
    <location>
        <begin position="327"/>
        <end position="409"/>
    </location>
</feature>
<evidence type="ECO:0000256" key="5">
    <source>
        <dbReference type="ARBA" id="ARBA00022729"/>
    </source>
</evidence>
<feature type="signal peptide" evidence="9">
    <location>
        <begin position="1"/>
        <end position="20"/>
    </location>
</feature>
<evidence type="ECO:0000256" key="3">
    <source>
        <dbReference type="ARBA" id="ARBA00009743"/>
    </source>
</evidence>
<dbReference type="GO" id="GO:0004557">
    <property type="term" value="F:alpha-galactosidase activity"/>
    <property type="evidence" value="ECO:0007669"/>
    <property type="project" value="UniProtKB-EC"/>
</dbReference>
<evidence type="ECO:0000256" key="4">
    <source>
        <dbReference type="ARBA" id="ARBA00012755"/>
    </source>
</evidence>
<comment type="similarity">
    <text evidence="3 8">Belongs to the glycosyl hydrolase 27 family.</text>
</comment>
<dbReference type="PROSITE" id="PS00512">
    <property type="entry name" value="ALPHA_GALACTOSIDASE"/>
    <property type="match status" value="1"/>
</dbReference>
<dbReference type="Pfam" id="PF17801">
    <property type="entry name" value="Melibiase_C"/>
    <property type="match status" value="1"/>
</dbReference>
<dbReference type="GeneID" id="89937074"/>
<evidence type="ECO:0000313" key="11">
    <source>
        <dbReference type="EMBL" id="KAK4115188.1"/>
    </source>
</evidence>
<comment type="catalytic activity">
    <reaction evidence="1 8">
        <text>Hydrolysis of terminal, non-reducing alpha-D-galactose residues in alpha-D-galactosides, including galactose oligosaccharides, galactomannans and galactolipids.</text>
        <dbReference type="EC" id="3.2.1.22"/>
    </reaction>
</comment>
<dbReference type="Pfam" id="PF16499">
    <property type="entry name" value="Melibiase_2"/>
    <property type="match status" value="1"/>
</dbReference>
<keyword evidence="7 8" id="KW-0326">Glycosidase</keyword>
<gene>
    <name evidence="11" type="ORF">N656DRAFT_748078</name>
</gene>
<keyword evidence="8" id="KW-1015">Disulfide bond</keyword>
<evidence type="ECO:0000259" key="10">
    <source>
        <dbReference type="Pfam" id="PF17801"/>
    </source>
</evidence>
<keyword evidence="5 9" id="KW-0732">Signal</keyword>
<dbReference type="Gene3D" id="2.60.40.1180">
    <property type="entry name" value="Golgi alpha-mannosidase II"/>
    <property type="match status" value="1"/>
</dbReference>
<comment type="function">
    <text evidence="2">Hydrolyzes a variety of simple alpha-D-galactoside as well as more complex molecules such as oligosaccharides and polysaccharides.</text>
</comment>
<dbReference type="InterPro" id="IPR002241">
    <property type="entry name" value="Glyco_hydro_27"/>
</dbReference>
<evidence type="ECO:0000256" key="7">
    <source>
        <dbReference type="ARBA" id="ARBA00023295"/>
    </source>
</evidence>
<dbReference type="SUPFAM" id="SSF51011">
    <property type="entry name" value="Glycosyl hydrolase domain"/>
    <property type="match status" value="1"/>
</dbReference>
<evidence type="ECO:0000256" key="6">
    <source>
        <dbReference type="ARBA" id="ARBA00022801"/>
    </source>
</evidence>
<organism evidence="11 12">
    <name type="scientific">Canariomyces notabilis</name>
    <dbReference type="NCBI Taxonomy" id="2074819"/>
    <lineage>
        <taxon>Eukaryota</taxon>
        <taxon>Fungi</taxon>
        <taxon>Dikarya</taxon>
        <taxon>Ascomycota</taxon>
        <taxon>Pezizomycotina</taxon>
        <taxon>Sordariomycetes</taxon>
        <taxon>Sordariomycetidae</taxon>
        <taxon>Sordariales</taxon>
        <taxon>Chaetomiaceae</taxon>
        <taxon>Canariomyces</taxon>
    </lineage>
</organism>
<dbReference type="PANTHER" id="PTHR11452">
    <property type="entry name" value="ALPHA-GALACTOSIDASE/ALPHA-N-ACETYLGALACTOSAMINIDASE"/>
    <property type="match status" value="1"/>
</dbReference>
<evidence type="ECO:0000256" key="8">
    <source>
        <dbReference type="RuleBase" id="RU361168"/>
    </source>
</evidence>
<proteinExistence type="inferred from homology"/>
<dbReference type="InterPro" id="IPR000111">
    <property type="entry name" value="Glyco_hydro_27/36_CS"/>
</dbReference>
<dbReference type="EC" id="3.2.1.22" evidence="4 8"/>
<evidence type="ECO:0000256" key="2">
    <source>
        <dbReference type="ARBA" id="ARBA00003969"/>
    </source>
</evidence>
<dbReference type="InterPro" id="IPR017853">
    <property type="entry name" value="GH"/>
</dbReference>
<dbReference type="PANTHER" id="PTHR11452:SF87">
    <property type="entry name" value="ALPHA-GALACTOSIDASE"/>
    <property type="match status" value="1"/>
</dbReference>
<keyword evidence="12" id="KW-1185">Reference proteome</keyword>
<dbReference type="CDD" id="cd14792">
    <property type="entry name" value="GH27"/>
    <property type="match status" value="1"/>
</dbReference>